<dbReference type="GO" id="GO:0016301">
    <property type="term" value="F:kinase activity"/>
    <property type="evidence" value="ECO:0007669"/>
    <property type="project" value="InterPro"/>
</dbReference>
<accession>A0A0D2MUM6</accession>
<dbReference type="Proteomes" id="UP000054498">
    <property type="component" value="Unassembled WGS sequence"/>
</dbReference>
<dbReference type="InterPro" id="IPR001174">
    <property type="entry name" value="HddA/FKP"/>
</dbReference>
<dbReference type="AlphaFoldDB" id="A0A0D2MUM6"/>
<dbReference type="NCBIfam" id="TIGR00125">
    <property type="entry name" value="cyt_tran_rel"/>
    <property type="match status" value="1"/>
</dbReference>
<dbReference type="SUPFAM" id="SSF55060">
    <property type="entry name" value="GHMP Kinase, C-terminal domain"/>
    <property type="match status" value="1"/>
</dbReference>
<keyword evidence="6" id="KW-1185">Reference proteome</keyword>
<sequence>MSAAAPAQAAAAEPPAADARAGGAAADEAAASHAPRRKVFVSGCYDIIHGGHVEFFTQAKALGDHLTVSVASEAVLAHHKAGRRSSMPTAHKVALLSSLRMVDAVVVGEDEERGLDFKSHFLRVRPQLLVATEDDKYGAVKRELCSQVGAEYYVLPKTLGYAPVSTTSILQNIRTPSLCPLRVDFGGGWLDVPKHARPGAFVVNCAVSPLVSLARWPYRIGGGLGGSAAHALLEGRDALEAELAAGVGWQDPAVLRETGLCVWRSGPRPELEFKTGGGFLAGRMALMWTGAPHVTAEKTDVTRDYDQVERAGALARAAALPGQEPSAALEAMAAAVDASYGVQLGEGMEPLPGHGALARKYCGGGWGGYALYLFGSEAARAEFLAAVSETHAVEPFLGHVQ</sequence>
<feature type="region of interest" description="Disordered" evidence="3">
    <location>
        <begin position="1"/>
        <end position="24"/>
    </location>
</feature>
<dbReference type="KEGG" id="mng:MNEG_3757"/>
<dbReference type="PRINTS" id="PR00960">
    <property type="entry name" value="LMBPPROTEIN"/>
</dbReference>
<dbReference type="Gene3D" id="3.40.50.620">
    <property type="entry name" value="HUPs"/>
    <property type="match status" value="1"/>
</dbReference>
<dbReference type="InterPro" id="IPR050385">
    <property type="entry name" value="Archaeal_FAD_synthase"/>
</dbReference>
<evidence type="ECO:0000313" key="6">
    <source>
        <dbReference type="Proteomes" id="UP000054498"/>
    </source>
</evidence>
<evidence type="ECO:0000313" key="5">
    <source>
        <dbReference type="EMBL" id="KIZ04202.1"/>
    </source>
</evidence>
<evidence type="ECO:0000256" key="3">
    <source>
        <dbReference type="SAM" id="MobiDB-lite"/>
    </source>
</evidence>
<dbReference type="RefSeq" id="XP_013903221.1">
    <property type="nucleotide sequence ID" value="XM_014047767.1"/>
</dbReference>
<dbReference type="PANTHER" id="PTHR43793">
    <property type="entry name" value="FAD SYNTHASE"/>
    <property type="match status" value="1"/>
</dbReference>
<feature type="domain" description="Cytidyltransferase-like" evidence="4">
    <location>
        <begin position="41"/>
        <end position="115"/>
    </location>
</feature>
<dbReference type="PANTHER" id="PTHR43793:SF1">
    <property type="entry name" value="FAD SYNTHASE"/>
    <property type="match status" value="1"/>
</dbReference>
<dbReference type="GO" id="GO:0016779">
    <property type="term" value="F:nucleotidyltransferase activity"/>
    <property type="evidence" value="ECO:0007669"/>
    <property type="project" value="UniProtKB-KW"/>
</dbReference>
<organism evidence="5 6">
    <name type="scientific">Monoraphidium neglectum</name>
    <dbReference type="NCBI Taxonomy" id="145388"/>
    <lineage>
        <taxon>Eukaryota</taxon>
        <taxon>Viridiplantae</taxon>
        <taxon>Chlorophyta</taxon>
        <taxon>core chlorophytes</taxon>
        <taxon>Chlorophyceae</taxon>
        <taxon>CS clade</taxon>
        <taxon>Sphaeropleales</taxon>
        <taxon>Selenastraceae</taxon>
        <taxon>Monoraphidium</taxon>
    </lineage>
</organism>
<name>A0A0D2MUM6_9CHLO</name>
<dbReference type="InterPro" id="IPR004821">
    <property type="entry name" value="Cyt_trans-like"/>
</dbReference>
<reference evidence="5 6" key="1">
    <citation type="journal article" date="2013" name="BMC Genomics">
        <title>Reconstruction of the lipid metabolism for the microalga Monoraphidium neglectum from its genome sequence reveals characteristics suitable for biofuel production.</title>
        <authorList>
            <person name="Bogen C."/>
            <person name="Al-Dilaimi A."/>
            <person name="Albersmeier A."/>
            <person name="Wichmann J."/>
            <person name="Grundmann M."/>
            <person name="Rupp O."/>
            <person name="Lauersen K.J."/>
            <person name="Blifernez-Klassen O."/>
            <person name="Kalinowski J."/>
            <person name="Goesmann A."/>
            <person name="Mussgnug J.H."/>
            <person name="Kruse O."/>
        </authorList>
    </citation>
    <scope>NUCLEOTIDE SEQUENCE [LARGE SCALE GENOMIC DNA]</scope>
    <source>
        <strain evidence="5 6">SAG 48.87</strain>
    </source>
</reference>
<keyword evidence="1" id="KW-0808">Transferase</keyword>
<proteinExistence type="predicted"/>
<protein>
    <submittedName>
        <fullName evidence="5">Bifunctional protein hldE</fullName>
    </submittedName>
</protein>
<keyword evidence="2" id="KW-0548">Nucleotidyltransferase</keyword>
<evidence type="ECO:0000256" key="2">
    <source>
        <dbReference type="ARBA" id="ARBA00022695"/>
    </source>
</evidence>
<dbReference type="InterPro" id="IPR014729">
    <property type="entry name" value="Rossmann-like_a/b/a_fold"/>
</dbReference>
<dbReference type="OrthoDB" id="40021at2759"/>
<evidence type="ECO:0000256" key="1">
    <source>
        <dbReference type="ARBA" id="ARBA00022679"/>
    </source>
</evidence>
<evidence type="ECO:0000259" key="4">
    <source>
        <dbReference type="Pfam" id="PF01467"/>
    </source>
</evidence>
<dbReference type="InterPro" id="IPR036554">
    <property type="entry name" value="GHMP_kinase_C_sf"/>
</dbReference>
<dbReference type="GO" id="GO:0005524">
    <property type="term" value="F:ATP binding"/>
    <property type="evidence" value="ECO:0007669"/>
    <property type="project" value="InterPro"/>
</dbReference>
<gene>
    <name evidence="5" type="ORF">MNEG_3757</name>
</gene>
<dbReference type="STRING" id="145388.A0A0D2MUM6"/>
<dbReference type="Pfam" id="PF01467">
    <property type="entry name" value="CTP_transf_like"/>
    <property type="match status" value="1"/>
</dbReference>
<dbReference type="GeneID" id="25736635"/>
<dbReference type="SUPFAM" id="SSF52374">
    <property type="entry name" value="Nucleotidylyl transferase"/>
    <property type="match status" value="1"/>
</dbReference>
<dbReference type="EMBL" id="KK100707">
    <property type="protein sequence ID" value="KIZ04202.1"/>
    <property type="molecule type" value="Genomic_DNA"/>
</dbReference>